<protein>
    <recommendedName>
        <fullName evidence="4">DUF4250 domain-containing protein</fullName>
    </recommendedName>
</protein>
<sequence>MALNRLRRVGCIFHTKIISILFFYCNFVPGISLNLKIVTMRLPEDPVMLYSFINMKLRDFYPSLDALCEDMNVEKEDIVRKLKLVGFEYNPAKNRFW</sequence>
<evidence type="ECO:0000313" key="3">
    <source>
        <dbReference type="Proteomes" id="UP000320533"/>
    </source>
</evidence>
<proteinExistence type="predicted"/>
<dbReference type="Proteomes" id="UP000320533">
    <property type="component" value="Chromosome"/>
</dbReference>
<dbReference type="EMBL" id="AP019724">
    <property type="protein sequence ID" value="BBK88958.1"/>
    <property type="molecule type" value="Genomic_DNA"/>
</dbReference>
<reference evidence="2 3" key="1">
    <citation type="submission" date="2019-06" db="EMBL/GenBank/DDBJ databases">
        <title>Complete genome sequence of Bacteroides uniformis NBRC 113350.</title>
        <authorList>
            <person name="Miura T."/>
            <person name="Furukawa M."/>
            <person name="Shimamura M."/>
            <person name="Ohyama Y."/>
            <person name="Yamazoe A."/>
            <person name="Kawasaki H."/>
        </authorList>
    </citation>
    <scope>NUCLEOTIDE SEQUENCE [LARGE SCALE GENOMIC DNA]</scope>
    <source>
        <strain evidence="2 3">NBRC 113350</strain>
    </source>
</reference>
<dbReference type="InterPro" id="IPR025346">
    <property type="entry name" value="DUF4250"/>
</dbReference>
<keyword evidence="1" id="KW-0812">Transmembrane</keyword>
<accession>A0A139K9U5</accession>
<organism evidence="2 3">
    <name type="scientific">Bacteroides uniformis</name>
    <dbReference type="NCBI Taxonomy" id="820"/>
    <lineage>
        <taxon>Bacteria</taxon>
        <taxon>Pseudomonadati</taxon>
        <taxon>Bacteroidota</taxon>
        <taxon>Bacteroidia</taxon>
        <taxon>Bacteroidales</taxon>
        <taxon>Bacteroidaceae</taxon>
        <taxon>Bacteroides</taxon>
    </lineage>
</organism>
<dbReference type="Pfam" id="PF14056">
    <property type="entry name" value="DUF4250"/>
    <property type="match status" value="1"/>
</dbReference>
<dbReference type="STRING" id="820.ERS852554_02287"/>
<dbReference type="AlphaFoldDB" id="A0A139K9U5"/>
<feature type="transmembrane region" description="Helical" evidence="1">
    <location>
        <begin position="12"/>
        <end position="33"/>
    </location>
</feature>
<keyword evidence="1" id="KW-1133">Transmembrane helix</keyword>
<evidence type="ECO:0000313" key="2">
    <source>
        <dbReference type="EMBL" id="BBK88958.1"/>
    </source>
</evidence>
<dbReference type="KEGG" id="bun:Bun01g_33280"/>
<evidence type="ECO:0008006" key="4">
    <source>
        <dbReference type="Google" id="ProtNLM"/>
    </source>
</evidence>
<name>A0A139K9U5_BACUN</name>
<keyword evidence="1" id="KW-0472">Membrane</keyword>
<evidence type="ECO:0000256" key="1">
    <source>
        <dbReference type="SAM" id="Phobius"/>
    </source>
</evidence>
<gene>
    <name evidence="2" type="ORF">Bun01g_33280</name>
</gene>